<dbReference type="GO" id="GO:0005886">
    <property type="term" value="C:plasma membrane"/>
    <property type="evidence" value="ECO:0007669"/>
    <property type="project" value="UniProtKB-SubCell"/>
</dbReference>
<accession>Q2KX82</accession>
<dbReference type="EMBL" id="AM167904">
    <property type="protein sequence ID" value="CAJ50139.1"/>
    <property type="molecule type" value="Genomic_DNA"/>
</dbReference>
<feature type="transmembrane region" description="Helical" evidence="6">
    <location>
        <begin position="94"/>
        <end position="121"/>
    </location>
</feature>
<proteinExistence type="predicted"/>
<dbReference type="AlphaFoldDB" id="Q2KX82"/>
<feature type="transmembrane region" description="Helical" evidence="6">
    <location>
        <begin position="279"/>
        <end position="299"/>
    </location>
</feature>
<dbReference type="eggNOG" id="COG4965">
    <property type="taxonomic scope" value="Bacteria"/>
</dbReference>
<dbReference type="STRING" id="360910.BAV2528"/>
<sequence length="305" mass="33648">MIMAALALLTAAILLVAAAYLMLRRASAGDRRNASSAFLSSRLNRAEAGSQERALLRPIRMGVSAWTRTRLLAGERSDSKLYAILFLPPILAGFLAWILAGPASALAGFLLLFVLGLFRIWRQAGERRQRMIKQLPDFIDGVVRLITIGNSVNAAFQGAMTSIDDPLLEVLQRAEALMRSGKDLDSALLKVSRQYGLQELYLVSSVISLALRFGGRSDLVLERMAAFMRDLELAREELIALSAEVRMSVWILSLLPIGLGLFIIVFNNDLFMGMWRDPLGFKMLIGGAMLQVVGTYLLFRMARGV</sequence>
<keyword evidence="3 6" id="KW-0812">Transmembrane</keyword>
<evidence type="ECO:0000313" key="9">
    <source>
        <dbReference type="Proteomes" id="UP000001977"/>
    </source>
</evidence>
<organism evidence="8 9">
    <name type="scientific">Bordetella avium (strain 197N)</name>
    <dbReference type="NCBI Taxonomy" id="360910"/>
    <lineage>
        <taxon>Bacteria</taxon>
        <taxon>Pseudomonadati</taxon>
        <taxon>Pseudomonadota</taxon>
        <taxon>Betaproteobacteria</taxon>
        <taxon>Burkholderiales</taxon>
        <taxon>Alcaligenaceae</taxon>
        <taxon>Bordetella</taxon>
    </lineage>
</organism>
<keyword evidence="5 6" id="KW-0472">Membrane</keyword>
<evidence type="ECO:0000259" key="7">
    <source>
        <dbReference type="Pfam" id="PF00482"/>
    </source>
</evidence>
<dbReference type="PANTHER" id="PTHR35007:SF1">
    <property type="entry name" value="PILUS ASSEMBLY PROTEIN"/>
    <property type="match status" value="1"/>
</dbReference>
<evidence type="ECO:0000256" key="6">
    <source>
        <dbReference type="SAM" id="Phobius"/>
    </source>
</evidence>
<dbReference type="RefSeq" id="WP_012418184.1">
    <property type="nucleotide sequence ID" value="NC_010645.1"/>
</dbReference>
<dbReference type="HOGENOM" id="CLU_065961_0_0_4"/>
<dbReference type="Pfam" id="PF00482">
    <property type="entry name" value="T2SSF"/>
    <property type="match status" value="1"/>
</dbReference>
<dbReference type="KEGG" id="bav:BAV2528"/>
<evidence type="ECO:0000256" key="4">
    <source>
        <dbReference type="ARBA" id="ARBA00022989"/>
    </source>
</evidence>
<reference evidence="8 9" key="1">
    <citation type="journal article" date="2006" name="J. Bacteriol.">
        <title>Comparison of the genome sequence of the poultry pathogen Bordetella avium with those of B. bronchiseptica, B. pertussis, and B. parapertussis reveals extensive diversity in surface structures associated with host interaction.</title>
        <authorList>
            <person name="Sebaihia M."/>
            <person name="Preston A."/>
            <person name="Maskell D.J."/>
            <person name="Kuzmiak H."/>
            <person name="Connell T.D."/>
            <person name="King N.D."/>
            <person name="Orndorff P.E."/>
            <person name="Miyamoto D.M."/>
            <person name="Thomson N.R."/>
            <person name="Harris D."/>
            <person name="Goble A."/>
            <person name="Lord A."/>
            <person name="Murphy L."/>
            <person name="Quail M.A."/>
            <person name="Rutter S."/>
            <person name="Squares R."/>
            <person name="Squares S."/>
            <person name="Woodward J."/>
            <person name="Parkhill J."/>
            <person name="Temple L.M."/>
        </authorList>
    </citation>
    <scope>NUCLEOTIDE SEQUENCE [LARGE SCALE GENOMIC DNA]</scope>
    <source>
        <strain evidence="8 9">197N</strain>
    </source>
</reference>
<dbReference type="GeneID" id="92934290"/>
<dbReference type="Proteomes" id="UP000001977">
    <property type="component" value="Chromosome"/>
</dbReference>
<feature type="transmembrane region" description="Helical" evidence="6">
    <location>
        <begin position="249"/>
        <end position="267"/>
    </location>
</feature>
<protein>
    <submittedName>
        <fullName evidence="8">Type IV pilus assembly protein</fullName>
    </submittedName>
</protein>
<keyword evidence="2" id="KW-1003">Cell membrane</keyword>
<name>Q2KX82_BORA1</name>
<comment type="subcellular location">
    <subcellularLocation>
        <location evidence="1">Cell membrane</location>
        <topology evidence="1">Multi-pass membrane protein</topology>
    </subcellularLocation>
</comment>
<evidence type="ECO:0000313" key="8">
    <source>
        <dbReference type="EMBL" id="CAJ50139.1"/>
    </source>
</evidence>
<keyword evidence="4 6" id="KW-1133">Transmembrane helix</keyword>
<evidence type="ECO:0000256" key="3">
    <source>
        <dbReference type="ARBA" id="ARBA00022692"/>
    </source>
</evidence>
<feature type="domain" description="Type II secretion system protein GspF" evidence="7">
    <location>
        <begin position="138"/>
        <end position="264"/>
    </location>
</feature>
<evidence type="ECO:0000256" key="1">
    <source>
        <dbReference type="ARBA" id="ARBA00004651"/>
    </source>
</evidence>
<gene>
    <name evidence="8" type="ordered locus">BAV2528</name>
</gene>
<evidence type="ECO:0000256" key="2">
    <source>
        <dbReference type="ARBA" id="ARBA00022475"/>
    </source>
</evidence>
<dbReference type="InterPro" id="IPR018076">
    <property type="entry name" value="T2SS_GspF_dom"/>
</dbReference>
<keyword evidence="9" id="KW-1185">Reference proteome</keyword>
<dbReference type="PANTHER" id="PTHR35007">
    <property type="entry name" value="INTEGRAL MEMBRANE PROTEIN-RELATED"/>
    <property type="match status" value="1"/>
</dbReference>
<evidence type="ECO:0000256" key="5">
    <source>
        <dbReference type="ARBA" id="ARBA00023136"/>
    </source>
</evidence>